<reference evidence="2 3" key="1">
    <citation type="submission" date="2022-07" db="EMBL/GenBank/DDBJ databases">
        <title>Genome-wide signatures of adaptation to extreme environments.</title>
        <authorList>
            <person name="Cho C.H."/>
            <person name="Yoon H.S."/>
        </authorList>
    </citation>
    <scope>NUCLEOTIDE SEQUENCE [LARGE SCALE GENOMIC DNA]</scope>
    <source>
        <strain evidence="2 3">DBV 063 E5</strain>
    </source>
</reference>
<protein>
    <submittedName>
        <fullName evidence="2">Uncharacterized protein</fullName>
    </submittedName>
</protein>
<evidence type="ECO:0000313" key="3">
    <source>
        <dbReference type="Proteomes" id="UP001301350"/>
    </source>
</evidence>
<comment type="caution">
    <text evidence="2">The sequence shown here is derived from an EMBL/GenBank/DDBJ whole genome shotgun (WGS) entry which is preliminary data.</text>
</comment>
<dbReference type="EMBL" id="JANCYW010000001">
    <property type="protein sequence ID" value="KAK4534390.1"/>
    <property type="molecule type" value="Genomic_DNA"/>
</dbReference>
<dbReference type="Proteomes" id="UP001301350">
    <property type="component" value="Unassembled WGS sequence"/>
</dbReference>
<feature type="transmembrane region" description="Helical" evidence="1">
    <location>
        <begin position="77"/>
        <end position="99"/>
    </location>
</feature>
<evidence type="ECO:0000256" key="1">
    <source>
        <dbReference type="SAM" id="Phobius"/>
    </source>
</evidence>
<keyword evidence="1" id="KW-0812">Transmembrane</keyword>
<organism evidence="2 3">
    <name type="scientific">Cyanidium caldarium</name>
    <name type="common">Red alga</name>
    <dbReference type="NCBI Taxonomy" id="2771"/>
    <lineage>
        <taxon>Eukaryota</taxon>
        <taxon>Rhodophyta</taxon>
        <taxon>Bangiophyceae</taxon>
        <taxon>Cyanidiales</taxon>
        <taxon>Cyanidiaceae</taxon>
        <taxon>Cyanidium</taxon>
    </lineage>
</organism>
<feature type="transmembrane region" description="Helical" evidence="1">
    <location>
        <begin position="111"/>
        <end position="129"/>
    </location>
</feature>
<gene>
    <name evidence="2" type="ORF">CDCA_CDCA01G0415</name>
</gene>
<keyword evidence="1" id="KW-1133">Transmembrane helix</keyword>
<sequence length="138" mass="14507">MAIAFVVPGVGVVGGWRTGPSAGRTDWPRFGRAAVPVGALDPRRRPLTCPAAPCHRRFLFMKEGGALDGLLKLPIPAYGYLALSSVLAIASVGCVFELGSGHPQHGVPLTSVILGASFPGFLLVFWLAIRKGRMEAGE</sequence>
<dbReference type="AlphaFoldDB" id="A0AAV9IQN5"/>
<proteinExistence type="predicted"/>
<keyword evidence="3" id="KW-1185">Reference proteome</keyword>
<evidence type="ECO:0000313" key="2">
    <source>
        <dbReference type="EMBL" id="KAK4534390.1"/>
    </source>
</evidence>
<accession>A0AAV9IQN5</accession>
<name>A0AAV9IQN5_CYACA</name>
<keyword evidence="1" id="KW-0472">Membrane</keyword>